<keyword evidence="5" id="KW-1185">Reference proteome</keyword>
<dbReference type="InterPro" id="IPR007527">
    <property type="entry name" value="Znf_SWIM"/>
</dbReference>
<keyword evidence="1" id="KW-0479">Metal-binding</keyword>
<dbReference type="InterPro" id="IPR043746">
    <property type="entry name" value="DUF5691"/>
</dbReference>
<dbReference type="Proteomes" id="UP001601444">
    <property type="component" value="Unassembled WGS sequence"/>
</dbReference>
<evidence type="ECO:0000256" key="1">
    <source>
        <dbReference type="PROSITE-ProRule" id="PRU00325"/>
    </source>
</evidence>
<feature type="domain" description="SWIM-type" evidence="3">
    <location>
        <begin position="55"/>
        <end position="88"/>
    </location>
</feature>
<protein>
    <submittedName>
        <fullName evidence="4">DUF5691 domain-containing protein</fullName>
    </submittedName>
</protein>
<proteinExistence type="predicted"/>
<evidence type="ECO:0000313" key="4">
    <source>
        <dbReference type="EMBL" id="MFF0542972.1"/>
    </source>
</evidence>
<dbReference type="EMBL" id="JBIAMX010000004">
    <property type="protein sequence ID" value="MFF0542972.1"/>
    <property type="molecule type" value="Genomic_DNA"/>
</dbReference>
<evidence type="ECO:0000313" key="5">
    <source>
        <dbReference type="Proteomes" id="UP001601444"/>
    </source>
</evidence>
<reference evidence="4 5" key="1">
    <citation type="submission" date="2024-10" db="EMBL/GenBank/DDBJ databases">
        <title>The Natural Products Discovery Center: Release of the First 8490 Sequenced Strains for Exploring Actinobacteria Biosynthetic Diversity.</title>
        <authorList>
            <person name="Kalkreuter E."/>
            <person name="Kautsar S.A."/>
            <person name="Yang D."/>
            <person name="Bader C.D."/>
            <person name="Teijaro C.N."/>
            <person name="Fluegel L."/>
            <person name="Davis C.M."/>
            <person name="Simpson J.R."/>
            <person name="Lauterbach L."/>
            <person name="Steele A.D."/>
            <person name="Gui C."/>
            <person name="Meng S."/>
            <person name="Li G."/>
            <person name="Viehrig K."/>
            <person name="Ye F."/>
            <person name="Su P."/>
            <person name="Kiefer A.F."/>
            <person name="Nichols A."/>
            <person name="Cepeda A.J."/>
            <person name="Yan W."/>
            <person name="Fan B."/>
            <person name="Jiang Y."/>
            <person name="Adhikari A."/>
            <person name="Zheng C.-J."/>
            <person name="Schuster L."/>
            <person name="Cowan T.M."/>
            <person name="Smanski M.J."/>
            <person name="Chevrette M.G."/>
            <person name="De Carvalho L.P.S."/>
            <person name="Shen B."/>
        </authorList>
    </citation>
    <scope>NUCLEOTIDE SEQUENCE [LARGE SCALE GENOMIC DNA]</scope>
    <source>
        <strain evidence="4 5">NPDC004045</strain>
    </source>
</reference>
<dbReference type="PROSITE" id="PS50966">
    <property type="entry name" value="ZF_SWIM"/>
    <property type="match status" value="1"/>
</dbReference>
<evidence type="ECO:0000256" key="2">
    <source>
        <dbReference type="SAM" id="MobiDB-lite"/>
    </source>
</evidence>
<gene>
    <name evidence="4" type="ORF">ACFYTF_09040</name>
</gene>
<keyword evidence="1" id="KW-0863">Zinc-finger</keyword>
<evidence type="ECO:0000259" key="3">
    <source>
        <dbReference type="PROSITE" id="PS50966"/>
    </source>
</evidence>
<sequence>MNPAHTVWTAEQVRALAPDAGSLAATRKLAGRWRGTGAHEHAVWGLCQGSGATPYRTVVDLSGPAYKCSCPSRKFPCKHALSLLLTWAAGEVPAADTPPDFAAEWLRGRATRAAAPAKKAAKGTAPATVEQRRARVTAGLAELQTWLADQVRTGLAQADRSFAAFEAVAARMVDAQAPGVASALRRLPLAVAAGADWPETLLREYGRLQLLVTAHRELDALPEPLRASVRAHVGYPTQAETVRAEPAVRDTWLVLATRTSEEERLHTRRTWLYGRASHRWALLLEHSFGAPNFTGEVPVLGHEVDAEVHYYPGAAPLRVQWGARHGAPRPFTTVPTGDGGTVGAALRGFAEALGADPWSRSRPAVVHGVTPVPGADGWHLVDADGAALALHPGDRPWRLAALSGGHPVTVVGEQTARGFDVLSVIAEGSAYEVAGERLPAAPGARPEFADLVSVALLGTARRAPDHLGLDDAVAAAVPRAGDPAVRVLTAAALQDLYLTGGALPGTAEPPEPAEDDPRPALPAPAAARLAALLTDKSAFLPEWLEAAAPFGYRLPAALLVPVLTAAAADTGNREALLRLAGPRGRWLAGLNPEWRRLSDSFAGHAPVVDVTVTDPWLFGTAVERRDWLTALRAADPAGARAALAAAWPGETGPVKAELLAVLADGLSADDEELLESVLDDRRGDVRRTAAHLLARLPGSGYAARMTERARDWFGTAADGSVTVRVPADLDDAARRDGITDRGAEFAYRWEGLPDLDAVRVRQVVAATPLAAWRSLAAATPRGTLALPLPERFRQPVVDGWIDATLAQRDTAWAAALFALGRPTDQAMLRRRELFALLEPEEQIAQVLTLDAHWITELQNLLPGFGHRWPEPIAAHILTLLGRRARTTVRDGSYYAGTYADRSLLAAASVHLPPELAAEATALAEKIDDPAWEQAFHRLARDLTDRATMLEELR</sequence>
<name>A0ABW6PKR3_9NOCA</name>
<keyword evidence="1" id="KW-0862">Zinc</keyword>
<dbReference type="RefSeq" id="WP_387699686.1">
    <property type="nucleotide sequence ID" value="NZ_JBIAMX010000004.1"/>
</dbReference>
<feature type="region of interest" description="Disordered" evidence="2">
    <location>
        <begin position="502"/>
        <end position="521"/>
    </location>
</feature>
<organism evidence="4 5">
    <name type="scientific">Nocardia thailandica</name>
    <dbReference type="NCBI Taxonomy" id="257275"/>
    <lineage>
        <taxon>Bacteria</taxon>
        <taxon>Bacillati</taxon>
        <taxon>Actinomycetota</taxon>
        <taxon>Actinomycetes</taxon>
        <taxon>Mycobacteriales</taxon>
        <taxon>Nocardiaceae</taxon>
        <taxon>Nocardia</taxon>
    </lineage>
</organism>
<dbReference type="Pfam" id="PF18944">
    <property type="entry name" value="DUF5691"/>
    <property type="match status" value="1"/>
</dbReference>
<accession>A0ABW6PKR3</accession>
<dbReference type="Pfam" id="PF04434">
    <property type="entry name" value="SWIM"/>
    <property type="match status" value="1"/>
</dbReference>
<comment type="caution">
    <text evidence="4">The sequence shown here is derived from an EMBL/GenBank/DDBJ whole genome shotgun (WGS) entry which is preliminary data.</text>
</comment>